<feature type="region of interest" description="Disordered" evidence="1">
    <location>
        <begin position="258"/>
        <end position="291"/>
    </location>
</feature>
<keyword evidence="4" id="KW-1185">Reference proteome</keyword>
<sequence>MSLAAPRRGLPGGGFLRMVPDDDDSRPAVTSPPKAPEAVPAFAPPPASYGVCRSPTASPFRPDSNFQVRPRTGAVFQVGAGDTSTCPTPSTGEGSPAPFDVRASFAPMPRYGKQPAVRRDVAPATSRKRSAYVETAYVSNGAPEKIDSDDDGQGIEYAGRRWKGKTAHAVEQEMEELGDRTVMSYAPDAVYLASRLEGLKRNLEANDWERKPRYLIFEEEEEQDKGGMIQKEAGTSEVPAAHGSTLPHALPVSVPKVPGVADPHEHLPLADTVDEDDDDADSITAELSPPQELDVDLDLDLDTEKRLQEEDVAGSDAPVSSVGHATWKYAQLSSALSEGDADSKDGQTIRPGQSTRAGSMAGVQLHVPPRIDPVAKQAALDARVDVRSLRRPDLEQVRELHCLHGDQDLKVDFDTYTTSAGFLIRLLVDEKHVCLVAVARPLPEPAPLPTQLMPSCPPPSLDMPPSGGQYLLAGRGIAGASPYLTGITNRTLATPKRFDLNTGWHSPGASGPPSTSGLSRDDASGSTSTPPDSLFGTSPRDAPAFVSTSLKGPSKLSGILSPRRRSGAANGNSGSRLQQTSVPARELRSCTASQDQSSSELQTAPTSLDSHSPPEEPRRGFKTVLAGPTNSVAPPRAVRVMAAPPPGGLFNTDAETILGVASAKISTKAVPPSYAGGDLWPGIDSAPAQVMPHLEAHVLTLAVAHSERGQGLGARLLDALLKEAKAKAVALAAKPRRRGSNQNRSAPTTEQLMAEPMHTTLEVHPANSGALALFQSRQFHRVEGARGTLPRYFQGDWRIPLEERQKIGGTDAWVLERHAP</sequence>
<feature type="compositionally biased region" description="Low complexity" evidence="1">
    <location>
        <begin position="506"/>
        <end position="518"/>
    </location>
</feature>
<dbReference type="Proteomes" id="UP000054845">
    <property type="component" value="Unassembled WGS sequence"/>
</dbReference>
<dbReference type="SUPFAM" id="SSF55729">
    <property type="entry name" value="Acyl-CoA N-acyltransferases (Nat)"/>
    <property type="match status" value="1"/>
</dbReference>
<evidence type="ECO:0000259" key="2">
    <source>
        <dbReference type="Pfam" id="PF00583"/>
    </source>
</evidence>
<dbReference type="EMBL" id="CCYA01000270">
    <property type="protein sequence ID" value="CEH18356.1"/>
    <property type="molecule type" value="Genomic_DNA"/>
</dbReference>
<feature type="domain" description="N-acetyltransferase" evidence="2">
    <location>
        <begin position="668"/>
        <end position="728"/>
    </location>
</feature>
<reference evidence="3 4" key="1">
    <citation type="submission" date="2014-09" db="EMBL/GenBank/DDBJ databases">
        <authorList>
            <person name="Magalhaes I.L.F."/>
            <person name="Oliveira U."/>
            <person name="Santos F.R."/>
            <person name="Vidigal T.H.D.A."/>
            <person name="Brescovit A.D."/>
            <person name="Santos A.J."/>
        </authorList>
    </citation>
    <scope>NUCLEOTIDE SEQUENCE [LARGE SCALE GENOMIC DNA]</scope>
</reference>
<dbReference type="OrthoDB" id="2555742at2759"/>
<organism evidence="3 4">
    <name type="scientific">Ceraceosorus bombacis</name>
    <dbReference type="NCBI Taxonomy" id="401625"/>
    <lineage>
        <taxon>Eukaryota</taxon>
        <taxon>Fungi</taxon>
        <taxon>Dikarya</taxon>
        <taxon>Basidiomycota</taxon>
        <taxon>Ustilaginomycotina</taxon>
        <taxon>Exobasidiomycetes</taxon>
        <taxon>Ceraceosorales</taxon>
        <taxon>Ceraceosoraceae</taxon>
        <taxon>Ceraceosorus</taxon>
    </lineage>
</organism>
<dbReference type="InterPro" id="IPR016181">
    <property type="entry name" value="Acyl_CoA_acyltransferase"/>
</dbReference>
<evidence type="ECO:0000313" key="3">
    <source>
        <dbReference type="EMBL" id="CEH18356.1"/>
    </source>
</evidence>
<dbReference type="GO" id="GO:0016747">
    <property type="term" value="F:acyltransferase activity, transferring groups other than amino-acyl groups"/>
    <property type="evidence" value="ECO:0007669"/>
    <property type="project" value="InterPro"/>
</dbReference>
<dbReference type="Pfam" id="PF00583">
    <property type="entry name" value="Acetyltransf_1"/>
    <property type="match status" value="1"/>
</dbReference>
<feature type="compositionally biased region" description="Polar residues" evidence="1">
    <location>
        <begin position="569"/>
        <end position="582"/>
    </location>
</feature>
<evidence type="ECO:0000313" key="4">
    <source>
        <dbReference type="Proteomes" id="UP000054845"/>
    </source>
</evidence>
<evidence type="ECO:0000256" key="1">
    <source>
        <dbReference type="SAM" id="MobiDB-lite"/>
    </source>
</evidence>
<protein>
    <submittedName>
        <fullName evidence="3">GNAT domain</fullName>
    </submittedName>
</protein>
<feature type="region of interest" description="Disordered" evidence="1">
    <location>
        <begin position="1"/>
        <end position="69"/>
    </location>
</feature>
<dbReference type="InterPro" id="IPR000182">
    <property type="entry name" value="GNAT_dom"/>
</dbReference>
<proteinExistence type="predicted"/>
<feature type="region of interest" description="Disordered" evidence="1">
    <location>
        <begin position="498"/>
        <end position="632"/>
    </location>
</feature>
<feature type="region of interest" description="Disordered" evidence="1">
    <location>
        <begin position="336"/>
        <end position="359"/>
    </location>
</feature>
<dbReference type="AlphaFoldDB" id="A0A0P1BRE1"/>
<dbReference type="Gene3D" id="3.40.630.30">
    <property type="match status" value="1"/>
</dbReference>
<feature type="compositionally biased region" description="Polar residues" evidence="1">
    <location>
        <begin position="590"/>
        <end position="610"/>
    </location>
</feature>
<feature type="compositionally biased region" description="Acidic residues" evidence="1">
    <location>
        <begin position="272"/>
        <end position="281"/>
    </location>
</feature>
<name>A0A0P1BRE1_9BASI</name>
<accession>A0A0P1BRE1</accession>